<evidence type="ECO:0000313" key="3">
    <source>
        <dbReference type="EMBL" id="GAA0201597.1"/>
    </source>
</evidence>
<reference evidence="3 4" key="1">
    <citation type="journal article" date="2019" name="Int. J. Syst. Evol. Microbiol.">
        <title>The Global Catalogue of Microorganisms (GCM) 10K type strain sequencing project: providing services to taxonomists for standard genome sequencing and annotation.</title>
        <authorList>
            <consortium name="The Broad Institute Genomics Platform"/>
            <consortium name="The Broad Institute Genome Sequencing Center for Infectious Disease"/>
            <person name="Wu L."/>
            <person name="Ma J."/>
        </authorList>
    </citation>
    <scope>NUCLEOTIDE SEQUENCE [LARGE SCALE GENOMIC DNA]</scope>
    <source>
        <strain evidence="3 4">JCM 8542</strain>
    </source>
</reference>
<name>A0ABN0SV15_9FIRM</name>
<feature type="region of interest" description="Disordered" evidence="1">
    <location>
        <begin position="27"/>
        <end position="64"/>
    </location>
</feature>
<keyword evidence="4" id="KW-1185">Reference proteome</keyword>
<dbReference type="Proteomes" id="UP001500399">
    <property type="component" value="Unassembled WGS sequence"/>
</dbReference>
<keyword evidence="2" id="KW-0732">Signal</keyword>
<dbReference type="EMBL" id="BAAACR010000001">
    <property type="protein sequence ID" value="GAA0201597.1"/>
    <property type="molecule type" value="Genomic_DNA"/>
</dbReference>
<comment type="caution">
    <text evidence="3">The sequence shown here is derived from an EMBL/GenBank/DDBJ whole genome shotgun (WGS) entry which is preliminary data.</text>
</comment>
<accession>A0ABN0SV15</accession>
<gene>
    <name evidence="3" type="ORF">GCM10008919_01210</name>
</gene>
<feature type="signal peptide" evidence="2">
    <location>
        <begin position="1"/>
        <end position="25"/>
    </location>
</feature>
<sequence>MKTLKRPSLLLLIPLLSFSAPPAIAAPAQQEQLDQSRAQEAERQNRLGEERMEAIVPPPPSVDLPADESVRLHISQITIENQVERFRFLELQHCFLQLADLPPLNRDQPRYSLLQQLLLQVASQEILQSMN</sequence>
<protein>
    <submittedName>
        <fullName evidence="3">Uncharacterized protein</fullName>
    </submittedName>
</protein>
<evidence type="ECO:0000313" key="4">
    <source>
        <dbReference type="Proteomes" id="UP001500399"/>
    </source>
</evidence>
<organism evidence="3 4">
    <name type="scientific">Selenomonas dianae</name>
    <dbReference type="NCBI Taxonomy" id="135079"/>
    <lineage>
        <taxon>Bacteria</taxon>
        <taxon>Bacillati</taxon>
        <taxon>Bacillota</taxon>
        <taxon>Negativicutes</taxon>
        <taxon>Selenomonadales</taxon>
        <taxon>Selenomonadaceae</taxon>
        <taxon>Selenomonas</taxon>
    </lineage>
</organism>
<proteinExistence type="predicted"/>
<evidence type="ECO:0000256" key="1">
    <source>
        <dbReference type="SAM" id="MobiDB-lite"/>
    </source>
</evidence>
<evidence type="ECO:0000256" key="2">
    <source>
        <dbReference type="SAM" id="SignalP"/>
    </source>
</evidence>
<feature type="compositionally biased region" description="Basic and acidic residues" evidence="1">
    <location>
        <begin position="37"/>
        <end position="53"/>
    </location>
</feature>
<feature type="chain" id="PRO_5046923908" evidence="2">
    <location>
        <begin position="26"/>
        <end position="131"/>
    </location>
</feature>